<dbReference type="Proteomes" id="UP000184216">
    <property type="component" value="Unassembled WGS sequence"/>
</dbReference>
<reference evidence="2 3" key="2">
    <citation type="submission" date="2016-11" db="EMBL/GenBank/DDBJ databases">
        <authorList>
            <person name="Varghese N."/>
            <person name="Submissions S."/>
        </authorList>
    </citation>
    <scope>NUCLEOTIDE SEQUENCE [LARGE SCALE GENOMIC DNA]</scope>
    <source>
        <strain evidence="2 3">DSM 6368</strain>
    </source>
</reference>
<evidence type="ECO:0000313" key="4">
    <source>
        <dbReference type="Proteomes" id="UP000198431"/>
    </source>
</evidence>
<reference evidence="1 4" key="1">
    <citation type="submission" date="2016-11" db="EMBL/GenBank/DDBJ databases">
        <title>Whole genomes of Flavobacteriaceae.</title>
        <authorList>
            <person name="Stine C."/>
            <person name="Li C."/>
            <person name="Tadesse D."/>
        </authorList>
    </citation>
    <scope>NUCLEOTIDE SEQUENCE [LARGE SCALE GENOMIC DNA]</scope>
    <source>
        <strain evidence="1 4">ATCC 19366</strain>
    </source>
</reference>
<sequence>MNKTEITNEDIEQILNKHLGLEYWEFQLGVGLQYENVQGNIKYSAPYPEMGKKLWKAFKFELYELLCDKKQGTPHEWLNELVSGEIRNLVVGISSAITARYEVTLGIAVPLAALVIKSNVLTYCKNAPKKSKKSVAEILKGKK</sequence>
<name>A0AB36P775_9FLAO</name>
<proteinExistence type="predicted"/>
<dbReference type="EMBL" id="FRBX01000004">
    <property type="protein sequence ID" value="SHM78721.1"/>
    <property type="molecule type" value="Genomic_DNA"/>
</dbReference>
<accession>A0AB36P775</accession>
<evidence type="ECO:0000313" key="1">
    <source>
        <dbReference type="EMBL" id="OXB07738.1"/>
    </source>
</evidence>
<evidence type="ECO:0000313" key="2">
    <source>
        <dbReference type="EMBL" id="SHM78721.1"/>
    </source>
</evidence>
<dbReference type="Proteomes" id="UP000198431">
    <property type="component" value="Unassembled WGS sequence"/>
</dbReference>
<keyword evidence="3" id="KW-1185">Reference proteome</keyword>
<dbReference type="EMBL" id="MUHB01000003">
    <property type="protein sequence ID" value="OXB07738.1"/>
    <property type="molecule type" value="Genomic_DNA"/>
</dbReference>
<comment type="caution">
    <text evidence="1">The sequence shown here is derived from an EMBL/GenBank/DDBJ whole genome shotgun (WGS) entry which is preliminary data.</text>
</comment>
<protein>
    <submittedName>
        <fullName evidence="1">Uncharacterized protein</fullName>
    </submittedName>
</protein>
<organism evidence="1 4">
    <name type="scientific">Flavobacterium pectinovorum</name>
    <dbReference type="NCBI Taxonomy" id="29533"/>
    <lineage>
        <taxon>Bacteria</taxon>
        <taxon>Pseudomonadati</taxon>
        <taxon>Bacteroidota</taxon>
        <taxon>Flavobacteriia</taxon>
        <taxon>Flavobacteriales</taxon>
        <taxon>Flavobacteriaceae</taxon>
        <taxon>Flavobacterium</taxon>
    </lineage>
</organism>
<dbReference type="AlphaFoldDB" id="A0AB36P775"/>
<gene>
    <name evidence="1" type="ORF">B0A72_02405</name>
    <name evidence="2" type="ORF">SAMN05444387_3188</name>
</gene>
<evidence type="ECO:0000313" key="3">
    <source>
        <dbReference type="Proteomes" id="UP000184216"/>
    </source>
</evidence>
<dbReference type="RefSeq" id="WP_073396184.1">
    <property type="nucleotide sequence ID" value="NZ_FRBX01000004.1"/>
</dbReference>